<dbReference type="InterPro" id="IPR050373">
    <property type="entry name" value="Fibrinogen_C-term_domain"/>
</dbReference>
<dbReference type="PANTHER" id="PTHR19143">
    <property type="entry name" value="FIBRINOGEN/TENASCIN/ANGIOPOEITIN"/>
    <property type="match status" value="1"/>
</dbReference>
<dbReference type="Pfam" id="PF00090">
    <property type="entry name" value="TSP_1"/>
    <property type="match status" value="2"/>
</dbReference>
<dbReference type="InterPro" id="IPR036056">
    <property type="entry name" value="Fibrinogen-like_C"/>
</dbReference>
<keyword evidence="3" id="KW-1185">Reference proteome</keyword>
<dbReference type="Proteomes" id="UP001164746">
    <property type="component" value="Chromosome 16"/>
</dbReference>
<dbReference type="InterPro" id="IPR036383">
    <property type="entry name" value="TSP1_rpt_sf"/>
</dbReference>
<dbReference type="NCBIfam" id="NF040941">
    <property type="entry name" value="GGGWT_bact"/>
    <property type="match status" value="1"/>
</dbReference>
<dbReference type="Gene3D" id="3.90.215.10">
    <property type="entry name" value="Gamma Fibrinogen, chain A, domain 1"/>
    <property type="match status" value="1"/>
</dbReference>
<dbReference type="Pfam" id="PF00147">
    <property type="entry name" value="Fibrinogen_C"/>
    <property type="match status" value="1"/>
</dbReference>
<dbReference type="SUPFAM" id="SSF56496">
    <property type="entry name" value="Fibrinogen C-terminal domain-like"/>
    <property type="match status" value="1"/>
</dbReference>
<organism evidence="2 3">
    <name type="scientific">Mya arenaria</name>
    <name type="common">Soft-shell clam</name>
    <dbReference type="NCBI Taxonomy" id="6604"/>
    <lineage>
        <taxon>Eukaryota</taxon>
        <taxon>Metazoa</taxon>
        <taxon>Spiralia</taxon>
        <taxon>Lophotrochozoa</taxon>
        <taxon>Mollusca</taxon>
        <taxon>Bivalvia</taxon>
        <taxon>Autobranchia</taxon>
        <taxon>Heteroconchia</taxon>
        <taxon>Euheterodonta</taxon>
        <taxon>Imparidentia</taxon>
        <taxon>Neoheterodontei</taxon>
        <taxon>Myida</taxon>
        <taxon>Myoidea</taxon>
        <taxon>Myidae</taxon>
        <taxon>Mya</taxon>
    </lineage>
</organism>
<sequence>MDKLEIKLENSLSALQTQLTEGLERIAQTQKNYEPKLGGITNNFQSTISNTVTQMMKSQYTAINTAMKQEKVALMSLKTEMKNHMKNIDDEFQNAQSSLDERLANQTNAMDYKLERHSKSYKSSSDSIKSDLRSLTSRVSSIENMLPVDGQWANWMGWTKCDTRCKTGQMYRLRECNNPAPLYGGASCPGEDLEIRDGQWGIWMGWTNCVTHCEKGKQFRTRECNNPAPRHGGSNCTGDGTEIREMELLEVIPQCYVCKKSPTNLGSVPSGVYHITTWKTNQHAKVFCDMDTDQGGWTVFQHRVDGSVDFYRNFSSYENGFGSLQGEFWLGLKLMHEMTSRTTHDLRIDITRANDSTAYIVYADFSVGAGSNYTLHVGDALSERGLPVVPDRYQFNSYANGSAFSTFDHDNDHSWSNCAVDYHGAWWYRNCIYLANLNGLYYTPGTYVSNRTAMIFDSFESLKTSRMMFRPSV</sequence>
<dbReference type="SUPFAM" id="SSF82895">
    <property type="entry name" value="TSP-1 type 1 repeat"/>
    <property type="match status" value="2"/>
</dbReference>
<dbReference type="InterPro" id="IPR000884">
    <property type="entry name" value="TSP1_rpt"/>
</dbReference>
<dbReference type="Gene3D" id="2.20.100.10">
    <property type="entry name" value="Thrombospondin type-1 (TSP1) repeat"/>
    <property type="match status" value="2"/>
</dbReference>
<evidence type="ECO:0000313" key="2">
    <source>
        <dbReference type="EMBL" id="WAR28948.1"/>
    </source>
</evidence>
<dbReference type="EMBL" id="CP111027">
    <property type="protein sequence ID" value="WAR28948.1"/>
    <property type="molecule type" value="Genomic_DNA"/>
</dbReference>
<reference evidence="2" key="1">
    <citation type="submission" date="2022-11" db="EMBL/GenBank/DDBJ databases">
        <title>Centuries of genome instability and evolution in soft-shell clam transmissible cancer (bioRxiv).</title>
        <authorList>
            <person name="Hart S.F.M."/>
            <person name="Yonemitsu M.A."/>
            <person name="Giersch R.M."/>
            <person name="Beal B.F."/>
            <person name="Arriagada G."/>
            <person name="Davis B.W."/>
            <person name="Ostrander E.A."/>
            <person name="Goff S.P."/>
            <person name="Metzger M.J."/>
        </authorList>
    </citation>
    <scope>NUCLEOTIDE SEQUENCE</scope>
    <source>
        <strain evidence="2">MELC-2E11</strain>
        <tissue evidence="2">Siphon/mantle</tissue>
    </source>
</reference>
<dbReference type="PROSITE" id="PS51406">
    <property type="entry name" value="FIBRINOGEN_C_2"/>
    <property type="match status" value="1"/>
</dbReference>
<dbReference type="SMART" id="SM00209">
    <property type="entry name" value="TSP1"/>
    <property type="match status" value="2"/>
</dbReference>
<protein>
    <submittedName>
        <fullName evidence="2">FBCDA-like protein</fullName>
    </submittedName>
</protein>
<name>A0ABY7G3B8_MYAAR</name>
<feature type="domain" description="Fibrinogen C-terminal" evidence="1">
    <location>
        <begin position="249"/>
        <end position="473"/>
    </location>
</feature>
<dbReference type="SMART" id="SM00186">
    <property type="entry name" value="FBG"/>
    <property type="match status" value="1"/>
</dbReference>
<dbReference type="InterPro" id="IPR014716">
    <property type="entry name" value="Fibrinogen_a/b/g_C_1"/>
</dbReference>
<gene>
    <name evidence="2" type="ORF">MAR_002516</name>
</gene>
<accession>A0ABY7G3B8</accession>
<proteinExistence type="predicted"/>
<evidence type="ECO:0000313" key="3">
    <source>
        <dbReference type="Proteomes" id="UP001164746"/>
    </source>
</evidence>
<dbReference type="InterPro" id="IPR002181">
    <property type="entry name" value="Fibrinogen_a/b/g_C_dom"/>
</dbReference>
<dbReference type="PROSITE" id="PS50092">
    <property type="entry name" value="TSP1"/>
    <property type="match status" value="2"/>
</dbReference>
<evidence type="ECO:0000259" key="1">
    <source>
        <dbReference type="PROSITE" id="PS51406"/>
    </source>
</evidence>
<dbReference type="CDD" id="cd00087">
    <property type="entry name" value="FReD"/>
    <property type="match status" value="1"/>
</dbReference>